<dbReference type="eggNOG" id="COG0463">
    <property type="taxonomic scope" value="Bacteria"/>
</dbReference>
<accession>E1JSF1</accession>
<dbReference type="AlphaFoldDB" id="E1JSF1"/>
<reference evidence="1 2" key="1">
    <citation type="submission" date="2010-08" db="EMBL/GenBank/DDBJ databases">
        <title>The draft genome of Desulfovibrio fructosovorans JJ.</title>
        <authorList>
            <consortium name="US DOE Joint Genome Institute (JGI-PGF)"/>
            <person name="Lucas S."/>
            <person name="Copeland A."/>
            <person name="Lapidus A."/>
            <person name="Cheng J.-F."/>
            <person name="Bruce D."/>
            <person name="Goodwin L."/>
            <person name="Pitluck S."/>
            <person name="Land M.L."/>
            <person name="Hauser L."/>
            <person name="Chang Y.-J."/>
            <person name="Jeffries C."/>
            <person name="Wall J.D."/>
            <person name="Stahl D.A."/>
            <person name="Arkin A.P."/>
            <person name="Dehal P."/>
            <person name="Stolyar S.M."/>
            <person name="Hazen T.C."/>
            <person name="Woyke T.J."/>
        </authorList>
    </citation>
    <scope>NUCLEOTIDE SEQUENCE [LARGE SCALE GENOMIC DNA]</scope>
    <source>
        <strain evidence="1 2">JJ</strain>
    </source>
</reference>
<name>E1JSF1_SOLFR</name>
<organism evidence="1 2">
    <name type="scientific">Solidesulfovibrio fructosivorans JJ]</name>
    <dbReference type="NCBI Taxonomy" id="596151"/>
    <lineage>
        <taxon>Bacteria</taxon>
        <taxon>Pseudomonadati</taxon>
        <taxon>Thermodesulfobacteriota</taxon>
        <taxon>Desulfovibrionia</taxon>
        <taxon>Desulfovibrionales</taxon>
        <taxon>Desulfovibrionaceae</taxon>
        <taxon>Solidesulfovibrio</taxon>
    </lineage>
</organism>
<dbReference type="STRING" id="596151.DesfrDRAFT_0550"/>
<evidence type="ECO:0000313" key="1">
    <source>
        <dbReference type="EMBL" id="EFL52920.1"/>
    </source>
</evidence>
<proteinExistence type="predicted"/>
<dbReference type="RefSeq" id="WP_005990858.1">
    <property type="nucleotide sequence ID" value="NZ_AECZ01000002.1"/>
</dbReference>
<comment type="caution">
    <text evidence="1">The sequence shown here is derived from an EMBL/GenBank/DDBJ whole genome shotgun (WGS) entry which is preliminary data.</text>
</comment>
<dbReference type="InterPro" id="IPR029044">
    <property type="entry name" value="Nucleotide-diphossugar_trans"/>
</dbReference>
<sequence length="409" mass="43306">MADAHPYFTYTREILSWRLGDQATQPSRGGDAPSPDPARTAVRAGRIVRAAGTHREVLLLGLGTGDLAAVLADALPPETSLTVLCPDTVAAARLRDAGGLAWARPAGNRQLLADASRQALFCLPAMTAQLGPQTLVTVNPEPCPPEIRQSLVWLRRMLADVVSLPEPAKSTAPAPAPVTLAVLARPDEPALPDFFGACAGLAPKAVIVWDAPDVPARGRDAAARLGMPARHLARPLGGDFAAQRNALLAACPPGLVLSLDPDERPGPGFRETLSRLAATPGLGGAYFPRLTLYPDPEHVKAGYGLWPDLQLRLFAHAPPTGPRYVRPVHERLEGLAGPVVLALDAPLLHLNRLLADDAAVTAKLAAYDAAAGRQAHHFSRDYPALPREFFAALAATPQHGRVLLLPGLW</sequence>
<gene>
    <name evidence="1" type="ORF">DesfrDRAFT_0550</name>
</gene>
<keyword evidence="2" id="KW-1185">Reference proteome</keyword>
<protein>
    <recommendedName>
        <fullName evidence="3">Glycosyl transferase family 2</fullName>
    </recommendedName>
</protein>
<dbReference type="EMBL" id="AECZ01000002">
    <property type="protein sequence ID" value="EFL52920.1"/>
    <property type="molecule type" value="Genomic_DNA"/>
</dbReference>
<dbReference type="Proteomes" id="UP000006250">
    <property type="component" value="Unassembled WGS sequence"/>
</dbReference>
<evidence type="ECO:0008006" key="3">
    <source>
        <dbReference type="Google" id="ProtNLM"/>
    </source>
</evidence>
<dbReference type="SUPFAM" id="SSF53448">
    <property type="entry name" value="Nucleotide-diphospho-sugar transferases"/>
    <property type="match status" value="1"/>
</dbReference>
<evidence type="ECO:0000313" key="2">
    <source>
        <dbReference type="Proteomes" id="UP000006250"/>
    </source>
</evidence>